<sequence>MTISLIVRAWGITLGLLAATLLAVAAVVRTGAPLPVVGLGLFVFGIIAFLSYRSGGRYEFEHEHARPFDPNELPDVQRAVLEVCETAGRPVPRIVLMEMDAPGAVVGYDDGEPVVAFDPLLPQIVGRVGVSALFAHELGHLGTDIHTDAIRAYTPQILGFSAFWLVLLAGRGPFVAAIGSLLFSALAFIEERPIRLVRYALGLGVEPLALALSRYANRMEEYRADAYAAHVVDPETLADALYRVAAIATGENIEDIAGPIPWNTDRSLLFSLFATHPSIENRVARLGCDIPTWASPYRPRQIA</sequence>
<evidence type="ECO:0000256" key="1">
    <source>
        <dbReference type="ARBA" id="ARBA00022475"/>
    </source>
</evidence>
<dbReference type="STRING" id="797209.GCA_000376445_04216"/>
<dbReference type="InterPro" id="IPR050083">
    <property type="entry name" value="HtpX_protease"/>
</dbReference>
<evidence type="ECO:0000256" key="3">
    <source>
        <dbReference type="ARBA" id="ARBA00022692"/>
    </source>
</evidence>
<evidence type="ECO:0000256" key="10">
    <source>
        <dbReference type="RuleBase" id="RU003983"/>
    </source>
</evidence>
<reference evidence="16" key="3">
    <citation type="submission" date="2016-11" db="EMBL/GenBank/DDBJ databases">
        <authorList>
            <person name="Varghese N."/>
            <person name="Submissions S."/>
        </authorList>
    </citation>
    <scope>NUCLEOTIDE SEQUENCE [LARGE SCALE GENOMIC DNA]</scope>
    <source>
        <strain evidence="16">DX253</strain>
    </source>
</reference>
<dbReference type="Pfam" id="PF01435">
    <property type="entry name" value="Peptidase_M48"/>
    <property type="match status" value="1"/>
</dbReference>
<dbReference type="GO" id="GO:0004222">
    <property type="term" value="F:metalloendopeptidase activity"/>
    <property type="evidence" value="ECO:0007669"/>
    <property type="project" value="InterPro"/>
</dbReference>
<feature type="transmembrane region" description="Helical" evidence="11">
    <location>
        <begin position="7"/>
        <end position="28"/>
    </location>
</feature>
<reference evidence="13 15" key="1">
    <citation type="journal article" date="2014" name="ISME J.">
        <title>Trehalose/2-sulfotrehalose biosynthesis and glycine-betaine uptake are widely spread mechanisms for osmoadaptation in the Halobacteriales.</title>
        <authorList>
            <person name="Youssef N.H."/>
            <person name="Savage-Ashlock K.N."/>
            <person name="McCully A.L."/>
            <person name="Luedtke B."/>
            <person name="Shaw E.I."/>
            <person name="Hoff W.D."/>
            <person name="Elshahed M.S."/>
        </authorList>
    </citation>
    <scope>NUCLEOTIDE SEQUENCE [LARGE SCALE GENOMIC DNA]</scope>
    <source>
        <strain evidence="13 15">DX253</strain>
    </source>
</reference>
<evidence type="ECO:0000256" key="8">
    <source>
        <dbReference type="ARBA" id="ARBA00023049"/>
    </source>
</evidence>
<evidence type="ECO:0000256" key="7">
    <source>
        <dbReference type="ARBA" id="ARBA00022989"/>
    </source>
</evidence>
<dbReference type="GO" id="GO:0046872">
    <property type="term" value="F:metal ion binding"/>
    <property type="evidence" value="ECO:0007669"/>
    <property type="project" value="UniProtKB-KW"/>
</dbReference>
<comment type="similarity">
    <text evidence="10">Belongs to the peptidase M48 family.</text>
</comment>
<keyword evidence="9 11" id="KW-0472">Membrane</keyword>
<keyword evidence="1" id="KW-1003">Cell membrane</keyword>
<dbReference type="eggNOG" id="arCOG01331">
    <property type="taxonomic scope" value="Archaea"/>
</dbReference>
<accession>E7QWE8</accession>
<evidence type="ECO:0000313" key="16">
    <source>
        <dbReference type="Proteomes" id="UP000184203"/>
    </source>
</evidence>
<keyword evidence="16" id="KW-1185">Reference proteome</keyword>
<protein>
    <submittedName>
        <fullName evidence="13">HtpX protein</fullName>
    </submittedName>
    <submittedName>
        <fullName evidence="14">Zn-dependent protease with chaperone function</fullName>
    </submittedName>
</protein>
<evidence type="ECO:0000259" key="12">
    <source>
        <dbReference type="Pfam" id="PF01435"/>
    </source>
</evidence>
<dbReference type="Proteomes" id="UP000003751">
    <property type="component" value="Unassembled WGS sequence"/>
</dbReference>
<dbReference type="PANTHER" id="PTHR43221:SF2">
    <property type="entry name" value="PROTEASE HTPX HOMOLOG"/>
    <property type="match status" value="1"/>
</dbReference>
<evidence type="ECO:0000313" key="13">
    <source>
        <dbReference type="EMBL" id="EFW91044.1"/>
    </source>
</evidence>
<evidence type="ECO:0000256" key="11">
    <source>
        <dbReference type="SAM" id="Phobius"/>
    </source>
</evidence>
<dbReference type="PANTHER" id="PTHR43221">
    <property type="entry name" value="PROTEASE HTPX"/>
    <property type="match status" value="1"/>
</dbReference>
<evidence type="ECO:0000256" key="4">
    <source>
        <dbReference type="ARBA" id="ARBA00022723"/>
    </source>
</evidence>
<keyword evidence="5 10" id="KW-0378">Hydrolase</keyword>
<evidence type="ECO:0000256" key="2">
    <source>
        <dbReference type="ARBA" id="ARBA00022670"/>
    </source>
</evidence>
<evidence type="ECO:0000313" key="15">
    <source>
        <dbReference type="Proteomes" id="UP000003751"/>
    </source>
</evidence>
<keyword evidence="7 11" id="KW-1133">Transmembrane helix</keyword>
<dbReference type="AlphaFoldDB" id="E7QWE8"/>
<gene>
    <name evidence="14" type="ORF">SAMN05444342_3748</name>
    <name evidence="13" type="ORF">ZOD2009_15681</name>
</gene>
<name>E7QWE8_HALPU</name>
<reference evidence="14" key="2">
    <citation type="submission" date="2016-11" db="EMBL/GenBank/DDBJ databases">
        <authorList>
            <person name="Jaros S."/>
            <person name="Januszkiewicz K."/>
            <person name="Wedrychowicz H."/>
        </authorList>
    </citation>
    <scope>NUCLEOTIDE SEQUENCE [LARGE SCALE GENOMIC DNA]</scope>
    <source>
        <strain evidence="14">DX253</strain>
    </source>
</reference>
<dbReference type="EMBL" id="AEMG01000018">
    <property type="protein sequence ID" value="EFW91044.1"/>
    <property type="molecule type" value="Genomic_DNA"/>
</dbReference>
<evidence type="ECO:0000256" key="6">
    <source>
        <dbReference type="ARBA" id="ARBA00022833"/>
    </source>
</evidence>
<comment type="cofactor">
    <cofactor evidence="10">
        <name>Zn(2+)</name>
        <dbReference type="ChEBI" id="CHEBI:29105"/>
    </cofactor>
    <text evidence="10">Binds 1 zinc ion per subunit.</text>
</comment>
<keyword evidence="6 10" id="KW-0862">Zinc</keyword>
<dbReference type="Gene3D" id="3.30.2010.10">
    <property type="entry name" value="Metalloproteases ('zincins'), catalytic domain"/>
    <property type="match status" value="1"/>
</dbReference>
<evidence type="ECO:0000256" key="9">
    <source>
        <dbReference type="ARBA" id="ARBA00023136"/>
    </source>
</evidence>
<dbReference type="RefSeq" id="WP_007981341.1">
    <property type="nucleotide sequence ID" value="NZ_AEMG01000018.1"/>
</dbReference>
<feature type="transmembrane region" description="Helical" evidence="11">
    <location>
        <begin position="162"/>
        <end position="189"/>
    </location>
</feature>
<dbReference type="OrthoDB" id="271602at2157"/>
<dbReference type="PATRIC" id="fig|797209.4.peg.3096"/>
<keyword evidence="2 10" id="KW-0645">Protease</keyword>
<feature type="domain" description="Peptidase M48" evidence="12">
    <location>
        <begin position="73"/>
        <end position="286"/>
    </location>
</feature>
<organism evidence="13 15">
    <name type="scientific">Haladaptatus paucihalophilus DX253</name>
    <dbReference type="NCBI Taxonomy" id="797209"/>
    <lineage>
        <taxon>Archaea</taxon>
        <taxon>Methanobacteriati</taxon>
        <taxon>Methanobacteriota</taxon>
        <taxon>Stenosarchaea group</taxon>
        <taxon>Halobacteria</taxon>
        <taxon>Halobacteriales</taxon>
        <taxon>Haladaptataceae</taxon>
        <taxon>Haladaptatus</taxon>
    </lineage>
</organism>
<feature type="transmembrane region" description="Helical" evidence="11">
    <location>
        <begin position="34"/>
        <end position="52"/>
    </location>
</feature>
<keyword evidence="4" id="KW-0479">Metal-binding</keyword>
<dbReference type="GO" id="GO:0006508">
    <property type="term" value="P:proteolysis"/>
    <property type="evidence" value="ECO:0007669"/>
    <property type="project" value="UniProtKB-KW"/>
</dbReference>
<keyword evidence="3 11" id="KW-0812">Transmembrane</keyword>
<evidence type="ECO:0000256" key="5">
    <source>
        <dbReference type="ARBA" id="ARBA00022801"/>
    </source>
</evidence>
<evidence type="ECO:0000313" key="14">
    <source>
        <dbReference type="EMBL" id="SHL38959.1"/>
    </source>
</evidence>
<dbReference type="Proteomes" id="UP000184203">
    <property type="component" value="Unassembled WGS sequence"/>
</dbReference>
<dbReference type="EMBL" id="FRAN01000006">
    <property type="protein sequence ID" value="SHL38959.1"/>
    <property type="molecule type" value="Genomic_DNA"/>
</dbReference>
<dbReference type="InterPro" id="IPR001915">
    <property type="entry name" value="Peptidase_M48"/>
</dbReference>
<keyword evidence="8 10" id="KW-0482">Metalloprotease</keyword>
<proteinExistence type="inferred from homology"/>